<evidence type="ECO:0008006" key="5">
    <source>
        <dbReference type="Google" id="ProtNLM"/>
    </source>
</evidence>
<gene>
    <name evidence="2" type="ORF">ERS852540_01658</name>
    <name evidence="3" type="ORF">PNE09_12440</name>
</gene>
<keyword evidence="1" id="KW-0472">Membrane</keyword>
<keyword evidence="1" id="KW-0812">Transmembrane</keyword>
<reference evidence="3" key="2">
    <citation type="submission" date="2023-01" db="EMBL/GenBank/DDBJ databases">
        <title>Human gut microbiome strain richness.</title>
        <authorList>
            <person name="Chen-Liaw A."/>
        </authorList>
    </citation>
    <scope>NUCLEOTIDE SEQUENCE</scope>
    <source>
        <strain evidence="3">1001283st1_G1_1001283B150217_161031</strain>
    </source>
</reference>
<protein>
    <recommendedName>
        <fullName evidence="5">Tfp pilus assembly protein PilV</fullName>
    </recommendedName>
</protein>
<dbReference type="EMBL" id="JAQLXW010000025">
    <property type="protein sequence ID" value="MDB8004861.1"/>
    <property type="molecule type" value="Genomic_DNA"/>
</dbReference>
<dbReference type="AlphaFoldDB" id="A0A174ZYB9"/>
<feature type="transmembrane region" description="Helical" evidence="1">
    <location>
        <begin position="12"/>
        <end position="38"/>
    </location>
</feature>
<keyword evidence="1" id="KW-1133">Transmembrane helix</keyword>
<dbReference type="Proteomes" id="UP000095662">
    <property type="component" value="Unassembled WGS sequence"/>
</dbReference>
<dbReference type="EMBL" id="CZBY01000013">
    <property type="protein sequence ID" value="CUQ88160.1"/>
    <property type="molecule type" value="Genomic_DNA"/>
</dbReference>
<evidence type="ECO:0000313" key="3">
    <source>
        <dbReference type="EMBL" id="MDB8004861.1"/>
    </source>
</evidence>
<accession>A0A174ZYB9</accession>
<dbReference type="Gene3D" id="3.30.700.10">
    <property type="entry name" value="Glycoprotein, Type 4 Pilin"/>
    <property type="match status" value="1"/>
</dbReference>
<proteinExistence type="predicted"/>
<evidence type="ECO:0000313" key="4">
    <source>
        <dbReference type="Proteomes" id="UP000095662"/>
    </source>
</evidence>
<dbReference type="Proteomes" id="UP001210809">
    <property type="component" value="Unassembled WGS sequence"/>
</dbReference>
<evidence type="ECO:0000256" key="1">
    <source>
        <dbReference type="SAM" id="Phobius"/>
    </source>
</evidence>
<sequence>MSIKRRSRNGAFLIELLTVIAIFAVCAAACVRVIGIAASEMKYAERLSDAQIKTADIAECYKSGESISELSQRYADGDIRIQLSERTSGNIQYLDITASDDENTYITITSARRVAS</sequence>
<dbReference type="STRING" id="39492.ERS852540_01658"/>
<evidence type="ECO:0000313" key="2">
    <source>
        <dbReference type="EMBL" id="CUQ88160.1"/>
    </source>
</evidence>
<organism evidence="2 4">
    <name type="scientific">[Eubacterium] siraeum</name>
    <dbReference type="NCBI Taxonomy" id="39492"/>
    <lineage>
        <taxon>Bacteria</taxon>
        <taxon>Bacillati</taxon>
        <taxon>Bacillota</taxon>
        <taxon>Clostridia</taxon>
        <taxon>Eubacteriales</taxon>
        <taxon>Oscillospiraceae</taxon>
        <taxon>Oscillospiraceae incertae sedis</taxon>
    </lineage>
</organism>
<name>A0A174ZYB9_9FIRM</name>
<reference evidence="2 4" key="1">
    <citation type="submission" date="2015-09" db="EMBL/GenBank/DDBJ databases">
        <authorList>
            <consortium name="Pathogen Informatics"/>
        </authorList>
    </citation>
    <scope>NUCLEOTIDE SEQUENCE [LARGE SCALE GENOMIC DNA]</scope>
    <source>
        <strain evidence="2 4">2789STDY5834928</strain>
    </source>
</reference>